<evidence type="ECO:0000313" key="4">
    <source>
        <dbReference type="RefSeq" id="XP_020720813.2"/>
    </source>
</evidence>
<feature type="compositionally biased region" description="Polar residues" evidence="1">
    <location>
        <begin position="128"/>
        <end position="144"/>
    </location>
</feature>
<dbReference type="KEGG" id="bter:105666145"/>
<dbReference type="SMART" id="SM00240">
    <property type="entry name" value="FHA"/>
    <property type="match status" value="1"/>
</dbReference>
<dbReference type="RefSeq" id="XP_020720813.2">
    <property type="nucleotide sequence ID" value="XM_020865154.2"/>
</dbReference>
<dbReference type="PROSITE" id="PS50006">
    <property type="entry name" value="FHA_DOMAIN"/>
    <property type="match status" value="1"/>
</dbReference>
<reference evidence="4" key="1">
    <citation type="submission" date="2025-08" db="UniProtKB">
        <authorList>
            <consortium name="RefSeq"/>
        </authorList>
    </citation>
    <scope>IDENTIFICATION</scope>
</reference>
<organism evidence="3 4">
    <name type="scientific">Bombus terrestris</name>
    <name type="common">Buff-tailed bumblebee</name>
    <name type="synonym">Apis terrestris</name>
    <dbReference type="NCBI Taxonomy" id="30195"/>
    <lineage>
        <taxon>Eukaryota</taxon>
        <taxon>Metazoa</taxon>
        <taxon>Ecdysozoa</taxon>
        <taxon>Arthropoda</taxon>
        <taxon>Hexapoda</taxon>
        <taxon>Insecta</taxon>
        <taxon>Pterygota</taxon>
        <taxon>Neoptera</taxon>
        <taxon>Endopterygota</taxon>
        <taxon>Hymenoptera</taxon>
        <taxon>Apocrita</taxon>
        <taxon>Aculeata</taxon>
        <taxon>Apoidea</taxon>
        <taxon>Anthophila</taxon>
        <taxon>Apidae</taxon>
        <taxon>Bombus</taxon>
        <taxon>Bombus</taxon>
    </lineage>
</organism>
<feature type="compositionally biased region" description="Basic and acidic residues" evidence="1">
    <location>
        <begin position="222"/>
        <end position="260"/>
    </location>
</feature>
<dbReference type="AlphaFoldDB" id="A0A9B7HZP2"/>
<feature type="region of interest" description="Disordered" evidence="1">
    <location>
        <begin position="349"/>
        <end position="376"/>
    </location>
</feature>
<dbReference type="InterPro" id="IPR000253">
    <property type="entry name" value="FHA_dom"/>
</dbReference>
<feature type="domain" description="FHA" evidence="2">
    <location>
        <begin position="29"/>
        <end position="78"/>
    </location>
</feature>
<evidence type="ECO:0000256" key="1">
    <source>
        <dbReference type="SAM" id="MobiDB-lite"/>
    </source>
</evidence>
<evidence type="ECO:0000259" key="2">
    <source>
        <dbReference type="PROSITE" id="PS50006"/>
    </source>
</evidence>
<sequence>MCNDDDYIFILDRINGPEKILLHRSGYTYTCGRAKENDIVCRSSRASNYHCTFFYNKNELYVTDLKSAHGIFINDVHQQPFQTIKLYLNDVIGIGCPAIPNLIINNDIYAYKLRAYQPICEEDGKSVSAPSGTSSSNNEETANDMTAADSVHKRKQEHSNSDFTLSNKIPKLRDQKRVPGNDDFLKQLNVIQGKNTEKSKTCDKLNVERRIDKNLPTCSKNWPDESARFPKSEKFSKAQLSGEKKTERQEQLKSERHLHATEQNNRQVPSKWVDSFFLNVALLKALSAEELKILEANIMMQLKKMKEQKPAALENKHKEKHIFPEPKVNVTTKSGNGIYLEQTIAGSGKKFATEEPTASSSRIAAAHNTSSNAKTN</sequence>
<dbReference type="OrthoDB" id="552194at2759"/>
<evidence type="ECO:0000313" key="3">
    <source>
        <dbReference type="Proteomes" id="UP000835206"/>
    </source>
</evidence>
<dbReference type="Gene3D" id="2.60.200.20">
    <property type="match status" value="1"/>
</dbReference>
<keyword evidence="3" id="KW-1185">Reference proteome</keyword>
<feature type="compositionally biased region" description="Polar residues" evidence="1">
    <location>
        <begin position="356"/>
        <end position="376"/>
    </location>
</feature>
<feature type="region of interest" description="Disordered" evidence="1">
    <location>
        <begin position="125"/>
        <end position="180"/>
    </location>
</feature>
<dbReference type="PANTHER" id="PTHR23308">
    <property type="entry name" value="NUCLEAR INHIBITOR OF PROTEIN PHOSPHATASE-1"/>
    <property type="match status" value="1"/>
</dbReference>
<dbReference type="Proteomes" id="UP000835206">
    <property type="component" value="Chromosome 10"/>
</dbReference>
<dbReference type="InterPro" id="IPR050923">
    <property type="entry name" value="Cell_Proc_Reg/RNA_Proc"/>
</dbReference>
<gene>
    <name evidence="4" type="primary">LOC105666145</name>
</gene>
<dbReference type="GeneID" id="105666145"/>
<dbReference type="Pfam" id="PF00498">
    <property type="entry name" value="FHA"/>
    <property type="match status" value="1"/>
</dbReference>
<name>A0A9B7HZP2_BOMTE</name>
<protein>
    <submittedName>
        <fullName evidence="4">Uncharacterized protein LOC105666145</fullName>
    </submittedName>
</protein>
<feature type="compositionally biased region" description="Basic and acidic residues" evidence="1">
    <location>
        <begin position="171"/>
        <end position="180"/>
    </location>
</feature>
<dbReference type="SUPFAM" id="SSF49879">
    <property type="entry name" value="SMAD/FHA domain"/>
    <property type="match status" value="1"/>
</dbReference>
<dbReference type="CDD" id="cd00060">
    <property type="entry name" value="FHA"/>
    <property type="match status" value="1"/>
</dbReference>
<proteinExistence type="predicted"/>
<dbReference type="InterPro" id="IPR008984">
    <property type="entry name" value="SMAD_FHA_dom_sf"/>
</dbReference>
<accession>A0A9B7HZP2</accession>
<feature type="region of interest" description="Disordered" evidence="1">
    <location>
        <begin position="217"/>
        <end position="264"/>
    </location>
</feature>